<sequence>MEKYSQFRDRGSGISPFIPSSTPTSTFQTLLRSFVFLFRLPLFVSYCAVYFLFLSPLGRVLRLPLACRKLLLWGMLGIPGVWWVDLQLDGVKRGSLSQQPPSRVPHPGSVIAAQFTSPVDALYLAAIFDPVFAVSYPRTRKVRRVSLFQAIALALSPPALEPSPADARKLTTLRALVEQNPHRVVAVFPEMSTTNGKGILPFSPSLLSAPAEAKIFPVSMRYTPPDITTPVPGAYATFLWNLLSRPTHCIRVRIADAVLNAPAAAAAAASRSSVDGVFDEADGDGGYAQQEEDLTPDEKRVLDRVGEDLARLARNKRVGLTLRDKIAFIDAWNKGRK</sequence>
<evidence type="ECO:0000256" key="4">
    <source>
        <dbReference type="ARBA" id="ARBA00022692"/>
    </source>
</evidence>
<comment type="similarity">
    <text evidence="2">Belongs to the 1-acyl-sn-glycerol-3-phosphate acyltransferase family.</text>
</comment>
<gene>
    <name evidence="11" type="primary">vps66</name>
    <name evidence="11" type="ORF">SLS62_010317</name>
</gene>
<evidence type="ECO:0000256" key="7">
    <source>
        <dbReference type="ARBA" id="ARBA00023136"/>
    </source>
</evidence>
<feature type="domain" description="Phospholipid/glycerol acyltransferase" evidence="10">
    <location>
        <begin position="109"/>
        <end position="223"/>
    </location>
</feature>
<keyword evidence="3" id="KW-0808">Transferase</keyword>
<evidence type="ECO:0000256" key="9">
    <source>
        <dbReference type="SAM" id="Phobius"/>
    </source>
</evidence>
<keyword evidence="8 11" id="KW-0012">Acyltransferase</keyword>
<keyword evidence="7 9" id="KW-0472">Membrane</keyword>
<reference evidence="11 12" key="1">
    <citation type="submission" date="2024-02" db="EMBL/GenBank/DDBJ databases">
        <title>De novo assembly and annotation of 12 fungi associated with fruit tree decline syndrome in Ontario, Canada.</title>
        <authorList>
            <person name="Sulman M."/>
            <person name="Ellouze W."/>
            <person name="Ilyukhin E."/>
        </authorList>
    </citation>
    <scope>NUCLEOTIDE SEQUENCE [LARGE SCALE GENOMIC DNA]</scope>
    <source>
        <strain evidence="11 12">M11/M66-122</strain>
    </source>
</reference>
<evidence type="ECO:0000259" key="10">
    <source>
        <dbReference type="SMART" id="SM00563"/>
    </source>
</evidence>
<comment type="caution">
    <text evidence="11">The sequence shown here is derived from an EMBL/GenBank/DDBJ whole genome shotgun (WGS) entry which is preliminary data.</text>
</comment>
<dbReference type="PANTHER" id="PTHR23063:SF60">
    <property type="entry name" value="LYSOPHOSPHATIDIC ACID:OLEOYL-COA ACYLTRANSFERASE 1"/>
    <property type="match status" value="1"/>
</dbReference>
<organism evidence="11 12">
    <name type="scientific">Diatrype stigma</name>
    <dbReference type="NCBI Taxonomy" id="117547"/>
    <lineage>
        <taxon>Eukaryota</taxon>
        <taxon>Fungi</taxon>
        <taxon>Dikarya</taxon>
        <taxon>Ascomycota</taxon>
        <taxon>Pezizomycotina</taxon>
        <taxon>Sordariomycetes</taxon>
        <taxon>Xylariomycetidae</taxon>
        <taxon>Xylariales</taxon>
        <taxon>Diatrypaceae</taxon>
        <taxon>Diatrype</taxon>
    </lineage>
</organism>
<evidence type="ECO:0000256" key="1">
    <source>
        <dbReference type="ARBA" id="ARBA00004370"/>
    </source>
</evidence>
<dbReference type="AlphaFoldDB" id="A0AAN9YJ46"/>
<keyword evidence="4 9" id="KW-0812">Transmembrane</keyword>
<evidence type="ECO:0000256" key="3">
    <source>
        <dbReference type="ARBA" id="ARBA00022679"/>
    </source>
</evidence>
<evidence type="ECO:0000256" key="5">
    <source>
        <dbReference type="ARBA" id="ARBA00022989"/>
    </source>
</evidence>
<keyword evidence="6" id="KW-0443">Lipid metabolism</keyword>
<dbReference type="EMBL" id="JAKJXP020000124">
    <property type="protein sequence ID" value="KAK7744290.1"/>
    <property type="molecule type" value="Genomic_DNA"/>
</dbReference>
<comment type="subcellular location">
    <subcellularLocation>
        <location evidence="1">Membrane</location>
    </subcellularLocation>
</comment>
<feature type="transmembrane region" description="Helical" evidence="9">
    <location>
        <begin position="36"/>
        <end position="58"/>
    </location>
</feature>
<dbReference type="SMART" id="SM00563">
    <property type="entry name" value="PlsC"/>
    <property type="match status" value="1"/>
</dbReference>
<evidence type="ECO:0000256" key="8">
    <source>
        <dbReference type="ARBA" id="ARBA00023315"/>
    </source>
</evidence>
<evidence type="ECO:0000256" key="6">
    <source>
        <dbReference type="ARBA" id="ARBA00023098"/>
    </source>
</evidence>
<keyword evidence="12" id="KW-1185">Reference proteome</keyword>
<evidence type="ECO:0000313" key="12">
    <source>
        <dbReference type="Proteomes" id="UP001320420"/>
    </source>
</evidence>
<dbReference type="GO" id="GO:0016020">
    <property type="term" value="C:membrane"/>
    <property type="evidence" value="ECO:0007669"/>
    <property type="project" value="UniProtKB-SubCell"/>
</dbReference>
<accession>A0AAN9YJ46</accession>
<protein>
    <submittedName>
        <fullName evidence="11">Lysophosphatidic acid:oleoyl-CoA acyltransferase 1</fullName>
    </submittedName>
</protein>
<evidence type="ECO:0000256" key="2">
    <source>
        <dbReference type="ARBA" id="ARBA00008655"/>
    </source>
</evidence>
<dbReference type="Proteomes" id="UP001320420">
    <property type="component" value="Unassembled WGS sequence"/>
</dbReference>
<dbReference type="PANTHER" id="PTHR23063">
    <property type="entry name" value="PHOSPHOLIPID ACYLTRANSFERASE"/>
    <property type="match status" value="1"/>
</dbReference>
<dbReference type="GO" id="GO:0016746">
    <property type="term" value="F:acyltransferase activity"/>
    <property type="evidence" value="ECO:0007669"/>
    <property type="project" value="UniProtKB-KW"/>
</dbReference>
<proteinExistence type="inferred from homology"/>
<keyword evidence="5 9" id="KW-1133">Transmembrane helix</keyword>
<evidence type="ECO:0000313" key="11">
    <source>
        <dbReference type="EMBL" id="KAK7744290.1"/>
    </source>
</evidence>
<dbReference type="GO" id="GO:0006629">
    <property type="term" value="P:lipid metabolic process"/>
    <property type="evidence" value="ECO:0007669"/>
    <property type="project" value="UniProtKB-KW"/>
</dbReference>
<name>A0AAN9YJ46_9PEZI</name>
<dbReference type="InterPro" id="IPR002123">
    <property type="entry name" value="Plipid/glycerol_acylTrfase"/>
</dbReference>